<keyword evidence="2" id="KW-1185">Reference proteome</keyword>
<name>A0A3M7S0C8_BRAPC</name>
<dbReference type="EMBL" id="REGN01002275">
    <property type="protein sequence ID" value="RNA29120.1"/>
    <property type="molecule type" value="Genomic_DNA"/>
</dbReference>
<organism evidence="1 2">
    <name type="scientific">Brachionus plicatilis</name>
    <name type="common">Marine rotifer</name>
    <name type="synonym">Brachionus muelleri</name>
    <dbReference type="NCBI Taxonomy" id="10195"/>
    <lineage>
        <taxon>Eukaryota</taxon>
        <taxon>Metazoa</taxon>
        <taxon>Spiralia</taxon>
        <taxon>Gnathifera</taxon>
        <taxon>Rotifera</taxon>
        <taxon>Eurotatoria</taxon>
        <taxon>Monogononta</taxon>
        <taxon>Pseudotrocha</taxon>
        <taxon>Ploima</taxon>
        <taxon>Brachionidae</taxon>
        <taxon>Brachionus</taxon>
    </lineage>
</organism>
<evidence type="ECO:0000313" key="1">
    <source>
        <dbReference type="EMBL" id="RNA29120.1"/>
    </source>
</evidence>
<gene>
    <name evidence="1" type="ORF">BpHYR1_038902</name>
</gene>
<sequence length="63" mass="7468">MVRYKKPFFALPFLGLLTNWSFFLNSSFNANKCALYPNLKKSFCAERFEIVLNGYFFVLKRSE</sequence>
<proteinExistence type="predicted"/>
<dbReference type="Proteomes" id="UP000276133">
    <property type="component" value="Unassembled WGS sequence"/>
</dbReference>
<evidence type="ECO:0000313" key="2">
    <source>
        <dbReference type="Proteomes" id="UP000276133"/>
    </source>
</evidence>
<dbReference type="AlphaFoldDB" id="A0A3M7S0C8"/>
<reference evidence="1 2" key="1">
    <citation type="journal article" date="2018" name="Sci. Rep.">
        <title>Genomic signatures of local adaptation to the degree of environmental predictability in rotifers.</title>
        <authorList>
            <person name="Franch-Gras L."/>
            <person name="Hahn C."/>
            <person name="Garcia-Roger E.M."/>
            <person name="Carmona M.J."/>
            <person name="Serra M."/>
            <person name="Gomez A."/>
        </authorList>
    </citation>
    <scope>NUCLEOTIDE SEQUENCE [LARGE SCALE GENOMIC DNA]</scope>
    <source>
        <strain evidence="1">HYR1</strain>
    </source>
</reference>
<comment type="caution">
    <text evidence="1">The sequence shown here is derived from an EMBL/GenBank/DDBJ whole genome shotgun (WGS) entry which is preliminary data.</text>
</comment>
<accession>A0A3M7S0C8</accession>
<protein>
    <submittedName>
        <fullName evidence="1">Uncharacterized protein</fullName>
    </submittedName>
</protein>